<dbReference type="InterPro" id="IPR029044">
    <property type="entry name" value="Nucleotide-diphossugar_trans"/>
</dbReference>
<dbReference type="PANTHER" id="PTHR43179:SF7">
    <property type="entry name" value="RHAMNOSYLTRANSFERASE WBBL"/>
    <property type="match status" value="1"/>
</dbReference>
<protein>
    <submittedName>
        <fullName evidence="2">Glycosyltransferase family 2 protein</fullName>
    </submittedName>
</protein>
<organism evidence="2 3">
    <name type="scientific">Methylophaga marina</name>
    <dbReference type="NCBI Taxonomy" id="45495"/>
    <lineage>
        <taxon>Bacteria</taxon>
        <taxon>Pseudomonadati</taxon>
        <taxon>Pseudomonadota</taxon>
        <taxon>Gammaproteobacteria</taxon>
        <taxon>Thiotrichales</taxon>
        <taxon>Piscirickettsiaceae</taxon>
        <taxon>Methylophaga</taxon>
    </lineage>
</organism>
<accession>A0ABN0TLQ4</accession>
<dbReference type="Gene3D" id="3.90.550.10">
    <property type="entry name" value="Spore Coat Polysaccharide Biosynthesis Protein SpsA, Chain A"/>
    <property type="match status" value="1"/>
</dbReference>
<evidence type="ECO:0000259" key="1">
    <source>
        <dbReference type="Pfam" id="PF00535"/>
    </source>
</evidence>
<sequence length="326" mass="37356">MNHNSNIRIVISIVNYCSANLVCQLLPDLVSELEAFNARVVIVDNHSPDNSISLLTDFIQNEKLHDSVSLVSSDINGGFSYGNNLAINYAIETLAFQPDYVFLLNPDTKILKSALCKLIDFMETHPKAGVAGSQLVSEAGDIQRSAFNFHSLISEALSSLRIGLLDKYFSNYLVSSEFIPKNSCLVDWVAGASMLVRYSMLENIGLMDESYFLYFEETDFCLQAKRAGWECWYVPQSQVVHYVGQSTGVVSGDVSRRRRPKYWFQSRQYYFRKNHGFFYCLIADLIWGLGYSFTKLRYFIQGKKSSDPVHMWKDFWRNSILFSWIK</sequence>
<evidence type="ECO:0000313" key="3">
    <source>
        <dbReference type="Proteomes" id="UP001501476"/>
    </source>
</evidence>
<comment type="caution">
    <text evidence="2">The sequence shown here is derived from an EMBL/GenBank/DDBJ whole genome shotgun (WGS) entry which is preliminary data.</text>
</comment>
<name>A0ABN0TLQ4_9GAMM</name>
<dbReference type="PANTHER" id="PTHR43179">
    <property type="entry name" value="RHAMNOSYLTRANSFERASE WBBL"/>
    <property type="match status" value="1"/>
</dbReference>
<keyword evidence="3" id="KW-1185">Reference proteome</keyword>
<reference evidence="2 3" key="1">
    <citation type="journal article" date="2019" name="Int. J. Syst. Evol. Microbiol.">
        <title>The Global Catalogue of Microorganisms (GCM) 10K type strain sequencing project: providing services to taxonomists for standard genome sequencing and annotation.</title>
        <authorList>
            <consortium name="The Broad Institute Genomics Platform"/>
            <consortium name="The Broad Institute Genome Sequencing Center for Infectious Disease"/>
            <person name="Wu L."/>
            <person name="Ma J."/>
        </authorList>
    </citation>
    <scope>NUCLEOTIDE SEQUENCE [LARGE SCALE GENOMIC DNA]</scope>
    <source>
        <strain evidence="2 3">JCM 6886</strain>
    </source>
</reference>
<feature type="domain" description="Glycosyltransferase 2-like" evidence="1">
    <location>
        <begin position="19"/>
        <end position="141"/>
    </location>
</feature>
<dbReference type="CDD" id="cd04186">
    <property type="entry name" value="GT_2_like_c"/>
    <property type="match status" value="1"/>
</dbReference>
<dbReference type="EMBL" id="BAAADG010000005">
    <property type="protein sequence ID" value="GAA0224925.1"/>
    <property type="molecule type" value="Genomic_DNA"/>
</dbReference>
<dbReference type="Pfam" id="PF00535">
    <property type="entry name" value="Glycos_transf_2"/>
    <property type="match status" value="1"/>
</dbReference>
<gene>
    <name evidence="2" type="ORF">GCM10008964_15660</name>
</gene>
<dbReference type="InterPro" id="IPR001173">
    <property type="entry name" value="Glyco_trans_2-like"/>
</dbReference>
<dbReference type="Proteomes" id="UP001501476">
    <property type="component" value="Unassembled WGS sequence"/>
</dbReference>
<evidence type="ECO:0000313" key="2">
    <source>
        <dbReference type="EMBL" id="GAA0224925.1"/>
    </source>
</evidence>
<dbReference type="RefSeq" id="WP_286304026.1">
    <property type="nucleotide sequence ID" value="NZ_AP027741.1"/>
</dbReference>
<dbReference type="SUPFAM" id="SSF53448">
    <property type="entry name" value="Nucleotide-diphospho-sugar transferases"/>
    <property type="match status" value="1"/>
</dbReference>
<proteinExistence type="predicted"/>